<keyword evidence="1" id="KW-0812">Transmembrane</keyword>
<name>A0A0J9T083_PLAV1</name>
<keyword evidence="1" id="KW-0472">Membrane</keyword>
<keyword evidence="1" id="KW-1133">Transmembrane helix</keyword>
<organism evidence="2 3">
    <name type="scientific">Plasmodium vivax (strain Brazil I)</name>
    <dbReference type="NCBI Taxonomy" id="1033975"/>
    <lineage>
        <taxon>Eukaryota</taxon>
        <taxon>Sar</taxon>
        <taxon>Alveolata</taxon>
        <taxon>Apicomplexa</taxon>
        <taxon>Aconoidasida</taxon>
        <taxon>Haemosporida</taxon>
        <taxon>Plasmodiidae</taxon>
        <taxon>Plasmodium</taxon>
        <taxon>Plasmodium (Plasmodium)</taxon>
    </lineage>
</organism>
<gene>
    <name evidence="2" type="ORF">PVBG_02452</name>
</gene>
<dbReference type="Proteomes" id="UP000053327">
    <property type="component" value="Unassembled WGS sequence"/>
</dbReference>
<reference evidence="2 3" key="1">
    <citation type="submission" date="2011-08" db="EMBL/GenBank/DDBJ databases">
        <title>The Genome Sequence of Plasmodium vivax Brazil I.</title>
        <authorList>
            <consortium name="The Broad Institute Genome Sequencing Platform"/>
            <consortium name="The Broad Institute Genome Sequencing Center for Infectious Disease"/>
            <person name="Neafsey D."/>
            <person name="Carlton J."/>
            <person name="Barnwell J."/>
            <person name="Collins W."/>
            <person name="Escalante A."/>
            <person name="Mullikin J."/>
            <person name="Saul A."/>
            <person name="Guigo R."/>
            <person name="Camara F."/>
            <person name="Young S.K."/>
            <person name="Zeng Q."/>
            <person name="Gargeya S."/>
            <person name="Fitzgerald M."/>
            <person name="Haas B."/>
            <person name="Abouelleil A."/>
            <person name="Alvarado L."/>
            <person name="Arachchi H.M."/>
            <person name="Berlin A."/>
            <person name="Brown A."/>
            <person name="Chapman S.B."/>
            <person name="Chen Z."/>
            <person name="Dunbar C."/>
            <person name="Freedman E."/>
            <person name="Gearin G."/>
            <person name="Gellesch M."/>
            <person name="Goldberg J."/>
            <person name="Griggs A."/>
            <person name="Gujja S."/>
            <person name="Heiman D."/>
            <person name="Howarth C."/>
            <person name="Larson L."/>
            <person name="Lui A."/>
            <person name="MacDonald P.J.P."/>
            <person name="Montmayeur A."/>
            <person name="Murphy C."/>
            <person name="Neiman D."/>
            <person name="Pearson M."/>
            <person name="Priest M."/>
            <person name="Roberts A."/>
            <person name="Saif S."/>
            <person name="Shea T."/>
            <person name="Shenoy N."/>
            <person name="Sisk P."/>
            <person name="Stolte C."/>
            <person name="Sykes S."/>
            <person name="Wortman J."/>
            <person name="Nusbaum C."/>
            <person name="Birren B."/>
        </authorList>
    </citation>
    <scope>NUCLEOTIDE SEQUENCE [LARGE SCALE GENOMIC DNA]</scope>
    <source>
        <strain evidence="2 3">Brazil I</strain>
    </source>
</reference>
<accession>A0A0J9T083</accession>
<evidence type="ECO:0000313" key="3">
    <source>
        <dbReference type="Proteomes" id="UP000053327"/>
    </source>
</evidence>
<evidence type="ECO:0000313" key="2">
    <source>
        <dbReference type="EMBL" id="KMZ87992.1"/>
    </source>
</evidence>
<feature type="transmembrane region" description="Helical" evidence="1">
    <location>
        <begin position="48"/>
        <end position="65"/>
    </location>
</feature>
<dbReference type="EMBL" id="KQ234770">
    <property type="protein sequence ID" value="KMZ87992.1"/>
    <property type="molecule type" value="Genomic_DNA"/>
</dbReference>
<sequence>MIIINIQKLLKIFILFGRGRYLINQTILVNVNIYLIIRIILLIPVLRILKNGNPCMIIVIVIIKLNRKLKMIMKDVIGNANT</sequence>
<evidence type="ECO:0000256" key="1">
    <source>
        <dbReference type="SAM" id="Phobius"/>
    </source>
</evidence>
<dbReference type="AlphaFoldDB" id="A0A0J9T083"/>
<proteinExistence type="predicted"/>
<feature type="transmembrane region" description="Helical" evidence="1">
    <location>
        <begin position="21"/>
        <end position="42"/>
    </location>
</feature>
<protein>
    <submittedName>
        <fullName evidence="2">Uncharacterized protein</fullName>
    </submittedName>
</protein>